<dbReference type="AlphaFoldDB" id="A0A1G2CNW2"/>
<reference evidence="13 14" key="1">
    <citation type="journal article" date="2016" name="Nat. Commun.">
        <title>Thousands of microbial genomes shed light on interconnected biogeochemical processes in an aquifer system.</title>
        <authorList>
            <person name="Anantharaman K."/>
            <person name="Brown C.T."/>
            <person name="Hug L.A."/>
            <person name="Sharon I."/>
            <person name="Castelle C.J."/>
            <person name="Probst A.J."/>
            <person name="Thomas B.C."/>
            <person name="Singh A."/>
            <person name="Wilkins M.J."/>
            <person name="Karaoz U."/>
            <person name="Brodie E.L."/>
            <person name="Williams K.H."/>
            <person name="Hubbard S.S."/>
            <person name="Banfield J.F."/>
        </authorList>
    </citation>
    <scope>NUCLEOTIDE SEQUENCE [LARGE SCALE GENOMIC DNA]</scope>
</reference>
<dbReference type="InterPro" id="IPR002300">
    <property type="entry name" value="aa-tRNA-synth_Ia"/>
</dbReference>
<dbReference type="FunFam" id="3.40.50.620:FF:000020">
    <property type="entry name" value="Valine--tRNA ligase, mitochondrial"/>
    <property type="match status" value="1"/>
</dbReference>
<dbReference type="CDD" id="cd00817">
    <property type="entry name" value="ValRS_core"/>
    <property type="match status" value="1"/>
</dbReference>
<dbReference type="NCBIfam" id="NF004349">
    <property type="entry name" value="PRK05729.1"/>
    <property type="match status" value="1"/>
</dbReference>
<dbReference type="InterPro" id="IPR009080">
    <property type="entry name" value="tRNAsynth_Ia_anticodon-bd"/>
</dbReference>
<proteinExistence type="inferred from homology"/>
<dbReference type="InterPro" id="IPR002303">
    <property type="entry name" value="Valyl-tRNA_ligase"/>
</dbReference>
<evidence type="ECO:0000256" key="3">
    <source>
        <dbReference type="ARBA" id="ARBA00022598"/>
    </source>
</evidence>
<dbReference type="InterPro" id="IPR001412">
    <property type="entry name" value="aa-tRNA-synth_I_CS"/>
</dbReference>
<comment type="catalytic activity">
    <reaction evidence="8">
        <text>tRNA(Val) + L-valine + ATP = L-valyl-tRNA(Val) + AMP + diphosphate</text>
        <dbReference type="Rhea" id="RHEA:10704"/>
        <dbReference type="Rhea" id="RHEA-COMP:9672"/>
        <dbReference type="Rhea" id="RHEA-COMP:9708"/>
        <dbReference type="ChEBI" id="CHEBI:30616"/>
        <dbReference type="ChEBI" id="CHEBI:33019"/>
        <dbReference type="ChEBI" id="CHEBI:57762"/>
        <dbReference type="ChEBI" id="CHEBI:78442"/>
        <dbReference type="ChEBI" id="CHEBI:78537"/>
        <dbReference type="ChEBI" id="CHEBI:456215"/>
        <dbReference type="EC" id="6.1.1.9"/>
    </reaction>
</comment>
<dbReference type="CDD" id="cd07962">
    <property type="entry name" value="Anticodon_Ia_Val"/>
    <property type="match status" value="1"/>
</dbReference>
<dbReference type="InterPro" id="IPR014729">
    <property type="entry name" value="Rossmann-like_a/b/a_fold"/>
</dbReference>
<dbReference type="GO" id="GO:0002161">
    <property type="term" value="F:aminoacyl-tRNA deacylase activity"/>
    <property type="evidence" value="ECO:0007669"/>
    <property type="project" value="InterPro"/>
</dbReference>
<dbReference type="Pfam" id="PF08264">
    <property type="entry name" value="Anticodon_1"/>
    <property type="match status" value="1"/>
</dbReference>
<feature type="domain" description="Methionyl/Valyl/Leucyl/Isoleucyl-tRNA synthetase anticodon-binding" evidence="12">
    <location>
        <begin position="627"/>
        <end position="728"/>
    </location>
</feature>
<dbReference type="GO" id="GO:0005524">
    <property type="term" value="F:ATP binding"/>
    <property type="evidence" value="ECO:0007669"/>
    <property type="project" value="UniProtKB-KW"/>
</dbReference>
<gene>
    <name evidence="13" type="ORF">A2390_01535</name>
</gene>
<evidence type="ECO:0000256" key="7">
    <source>
        <dbReference type="ARBA" id="ARBA00023146"/>
    </source>
</evidence>
<comment type="caution">
    <text evidence="13">The sequence shown here is derived from an EMBL/GenBank/DDBJ whole genome shotgun (WGS) entry which is preliminary data.</text>
</comment>
<dbReference type="Gene3D" id="1.10.730.10">
    <property type="entry name" value="Isoleucyl-tRNA Synthetase, Domain 1"/>
    <property type="match status" value="1"/>
</dbReference>
<evidence type="ECO:0000256" key="1">
    <source>
        <dbReference type="ARBA" id="ARBA00013169"/>
    </source>
</evidence>
<dbReference type="PANTHER" id="PTHR11946">
    <property type="entry name" value="VALYL-TRNA SYNTHETASES"/>
    <property type="match status" value="1"/>
</dbReference>
<keyword evidence="7 10" id="KW-0030">Aminoacyl-tRNA synthetase</keyword>
<dbReference type="GO" id="GO:0004832">
    <property type="term" value="F:valine-tRNA ligase activity"/>
    <property type="evidence" value="ECO:0007669"/>
    <property type="project" value="UniProtKB-UniRule"/>
</dbReference>
<dbReference type="GO" id="GO:0005829">
    <property type="term" value="C:cytosol"/>
    <property type="evidence" value="ECO:0007669"/>
    <property type="project" value="TreeGrafter"/>
</dbReference>
<dbReference type="GO" id="GO:0006438">
    <property type="term" value="P:valyl-tRNA aminoacylation"/>
    <property type="evidence" value="ECO:0007669"/>
    <property type="project" value="UniProtKB-UniRule"/>
</dbReference>
<dbReference type="PANTHER" id="PTHR11946:SF93">
    <property type="entry name" value="VALINE--TRNA LIGASE, CHLOROPLASTIC_MITOCHONDRIAL 2"/>
    <property type="match status" value="1"/>
</dbReference>
<keyword evidence="6 10" id="KW-0648">Protein biosynthesis</keyword>
<evidence type="ECO:0000313" key="14">
    <source>
        <dbReference type="Proteomes" id="UP000178599"/>
    </source>
</evidence>
<dbReference type="Pfam" id="PF00133">
    <property type="entry name" value="tRNA-synt_1"/>
    <property type="match status" value="1"/>
</dbReference>
<dbReference type="PROSITE" id="PS00178">
    <property type="entry name" value="AA_TRNA_LIGASE_I"/>
    <property type="match status" value="1"/>
</dbReference>
<evidence type="ECO:0000256" key="5">
    <source>
        <dbReference type="ARBA" id="ARBA00022840"/>
    </source>
</evidence>
<dbReference type="Proteomes" id="UP000178599">
    <property type="component" value="Unassembled WGS sequence"/>
</dbReference>
<dbReference type="InterPro" id="IPR013155">
    <property type="entry name" value="M/V/L/I-tRNA-synth_anticd-bd"/>
</dbReference>
<dbReference type="NCBIfam" id="TIGR00422">
    <property type="entry name" value="valS"/>
    <property type="match status" value="1"/>
</dbReference>
<evidence type="ECO:0000256" key="10">
    <source>
        <dbReference type="RuleBase" id="RU363035"/>
    </source>
</evidence>
<dbReference type="EMBL" id="MHLE01000015">
    <property type="protein sequence ID" value="OGZ02937.1"/>
    <property type="molecule type" value="Genomic_DNA"/>
</dbReference>
<keyword evidence="3 10" id="KW-0436">Ligase</keyword>
<evidence type="ECO:0000256" key="4">
    <source>
        <dbReference type="ARBA" id="ARBA00022741"/>
    </source>
</evidence>
<dbReference type="EC" id="6.1.1.9" evidence="1 9"/>
<evidence type="ECO:0000256" key="2">
    <source>
        <dbReference type="ARBA" id="ARBA00022490"/>
    </source>
</evidence>
<dbReference type="PRINTS" id="PR00986">
    <property type="entry name" value="TRNASYNTHVAL"/>
</dbReference>
<dbReference type="InterPro" id="IPR033705">
    <property type="entry name" value="Anticodon_Ia_Val"/>
</dbReference>
<dbReference type="InterPro" id="IPR009008">
    <property type="entry name" value="Val/Leu/Ile-tRNA-synth_edit"/>
</dbReference>
<dbReference type="SUPFAM" id="SSF50677">
    <property type="entry name" value="ValRS/IleRS/LeuRS editing domain"/>
    <property type="match status" value="1"/>
</dbReference>
<evidence type="ECO:0000259" key="12">
    <source>
        <dbReference type="Pfam" id="PF08264"/>
    </source>
</evidence>
<evidence type="ECO:0000256" key="8">
    <source>
        <dbReference type="ARBA" id="ARBA00047552"/>
    </source>
</evidence>
<protein>
    <recommendedName>
        <fullName evidence="1 9">Valine--tRNA ligase</fullName>
        <ecNumber evidence="1 9">6.1.1.9</ecNumber>
    </recommendedName>
</protein>
<sequence length="728" mass="83086">MDTRFNHEESEDKIYSDWKNSGLFSPEKCIESGITNPAAEPFSIVLPPPNVTGTLHMGHAATLVLEDIMVRFNRMCGKKTLWIPGTDHAAIATQSKVEKMIYEKEGKTRHDLDREEFLRRVSQFASESHDTIVTQVKKMGASIDWNREAYTLDEPRGRAVQSAFKEMYNLGLIYRGSRVINWCPHCGSTLADDEVEYKEKKATLYTFKYDKNFPIAISTTRPETKLGDTAVAVHPDDVRYKKYIGQEYEADFCGVSLKIKIVADRSVDPSFGTGALGVTPAHSRVDEEIASKNNLPSIQIIGEDGLMTKKAGLFSGLSIKEARKQIIENLKTRGLLEKEEEVPQNLSVCYRCGTPIEPLPKLQWFIGVNKEFILKNSKISGIPAGSKTTLKKLMRQVVENGQIEIIPDRFKTTYFNWIDNLHDWCISRQIWFGHRIPVWYNKEEIFVGEKPPTPKTGDWQQDSDTLDTWFSSGLWTFSTLGWPENTGDLKTYHPTSILETGYDILFFWVARMILMSICLLGDIPFKKVYLHGLVRDEKGKKMSKSLGNGIDPLDMIKKYGADATRLSLVIGTGPGNDVKLSEDKIRAYRNFTTKIWNVARFILMNKPEDYNTATAEKSLTEEDKNKLADFLSIKEAITAHYEKFEFHLAGEKSYHYLWHSFADKIIEEAKPRLKGADEKDKQAAYFLLEKILFGCLKLLHPFMPFITEEIFQTLKLSSSQSFLMVEKW</sequence>
<evidence type="ECO:0000313" key="13">
    <source>
        <dbReference type="EMBL" id="OGZ02937.1"/>
    </source>
</evidence>
<dbReference type="Gene3D" id="3.40.50.620">
    <property type="entry name" value="HUPs"/>
    <property type="match status" value="2"/>
</dbReference>
<accession>A0A1G2CNW2</accession>
<comment type="similarity">
    <text evidence="10">Belongs to the class-I aminoacyl-tRNA synthetase family.</text>
</comment>
<dbReference type="SUPFAM" id="SSF47323">
    <property type="entry name" value="Anticodon-binding domain of a subclass of class I aminoacyl-tRNA synthetases"/>
    <property type="match status" value="1"/>
</dbReference>
<evidence type="ECO:0000259" key="11">
    <source>
        <dbReference type="Pfam" id="PF00133"/>
    </source>
</evidence>
<feature type="domain" description="Aminoacyl-tRNA synthetase class Ia" evidence="11">
    <location>
        <begin position="13"/>
        <end position="581"/>
    </location>
</feature>
<keyword evidence="2" id="KW-0963">Cytoplasm</keyword>
<organism evidence="13 14">
    <name type="scientific">Candidatus Liptonbacteria bacterium RIFOXYB1_FULL_36_10</name>
    <dbReference type="NCBI Taxonomy" id="1798654"/>
    <lineage>
        <taxon>Bacteria</taxon>
        <taxon>Candidatus Liptoniibacteriota</taxon>
    </lineage>
</organism>
<name>A0A1G2CNW2_9BACT</name>
<keyword evidence="5 10" id="KW-0067">ATP-binding</keyword>
<evidence type="ECO:0000256" key="9">
    <source>
        <dbReference type="NCBIfam" id="TIGR00422"/>
    </source>
</evidence>
<keyword evidence="4 10" id="KW-0547">Nucleotide-binding</keyword>
<evidence type="ECO:0000256" key="6">
    <source>
        <dbReference type="ARBA" id="ARBA00022917"/>
    </source>
</evidence>
<dbReference type="SUPFAM" id="SSF52374">
    <property type="entry name" value="Nucleotidylyl transferase"/>
    <property type="match status" value="1"/>
</dbReference>